<dbReference type="GO" id="GO:1902660">
    <property type="term" value="P:negative regulation of glucose mediated signaling pathway"/>
    <property type="evidence" value="ECO:0007669"/>
    <property type="project" value="TreeGrafter"/>
</dbReference>
<dbReference type="AlphaFoldDB" id="A0A1M2W2S8"/>
<dbReference type="EMBL" id="MNAD01000321">
    <property type="protein sequence ID" value="OJT14164.1"/>
    <property type="molecule type" value="Genomic_DNA"/>
</dbReference>
<dbReference type="GO" id="GO:0004115">
    <property type="term" value="F:3',5'-cyclic-AMP phosphodiesterase activity"/>
    <property type="evidence" value="ECO:0007669"/>
    <property type="project" value="InterPro"/>
</dbReference>
<feature type="region of interest" description="Disordered" evidence="1">
    <location>
        <begin position="267"/>
        <end position="287"/>
    </location>
</feature>
<dbReference type="SUPFAM" id="SSF56281">
    <property type="entry name" value="Metallo-hydrolase/oxidoreductase"/>
    <property type="match status" value="1"/>
</dbReference>
<name>A0A1M2W2S8_TRAPU</name>
<dbReference type="PRINTS" id="PR00388">
    <property type="entry name" value="PDIESTERASE2"/>
</dbReference>
<dbReference type="STRING" id="154538.A0A1M2W2S8"/>
<dbReference type="PANTHER" id="PTHR28283">
    <property type="entry name" value="3',5'-CYCLIC-NUCLEOTIDE PHOSPHODIESTERASE 1"/>
    <property type="match status" value="1"/>
</dbReference>
<evidence type="ECO:0000313" key="2">
    <source>
        <dbReference type="EMBL" id="OJT14164.1"/>
    </source>
</evidence>
<organism evidence="2 3">
    <name type="scientific">Trametes pubescens</name>
    <name type="common">White-rot fungus</name>
    <dbReference type="NCBI Taxonomy" id="154538"/>
    <lineage>
        <taxon>Eukaryota</taxon>
        <taxon>Fungi</taxon>
        <taxon>Dikarya</taxon>
        <taxon>Basidiomycota</taxon>
        <taxon>Agaricomycotina</taxon>
        <taxon>Agaricomycetes</taxon>
        <taxon>Polyporales</taxon>
        <taxon>Polyporaceae</taxon>
        <taxon>Trametes</taxon>
    </lineage>
</organism>
<keyword evidence="3" id="KW-1185">Reference proteome</keyword>
<dbReference type="InterPro" id="IPR036866">
    <property type="entry name" value="RibonucZ/Hydroxyglut_hydro"/>
</dbReference>
<proteinExistence type="predicted"/>
<dbReference type="InterPro" id="IPR000396">
    <property type="entry name" value="Pdiesterase2"/>
</dbReference>
<dbReference type="Proteomes" id="UP000184267">
    <property type="component" value="Unassembled WGS sequence"/>
</dbReference>
<evidence type="ECO:0000256" key="1">
    <source>
        <dbReference type="SAM" id="MobiDB-lite"/>
    </source>
</evidence>
<comment type="caution">
    <text evidence="2">The sequence shown here is derived from an EMBL/GenBank/DDBJ whole genome shotgun (WGS) entry which is preliminary data.</text>
</comment>
<dbReference type="OrthoDB" id="258495at2759"/>
<dbReference type="OMA" id="YYITHPH"/>
<evidence type="ECO:0000313" key="3">
    <source>
        <dbReference type="Proteomes" id="UP000184267"/>
    </source>
</evidence>
<gene>
    <name evidence="2" type="ORF">TRAPUB_9275</name>
</gene>
<protein>
    <submittedName>
        <fullName evidence="2">3',5'-cyclic-nucleotide phosphodiesterase</fullName>
    </submittedName>
</protein>
<dbReference type="GO" id="GO:0047555">
    <property type="term" value="F:3',5'-cyclic-GMP phosphodiesterase activity"/>
    <property type="evidence" value="ECO:0007669"/>
    <property type="project" value="TreeGrafter"/>
</dbReference>
<accession>A0A1M2W2S8</accession>
<sequence length="352" mass="37557">MATFDVFVVGSGGGPSYFLKPSGSSWQDGIIALDAGSGLGALNRLLTAHPEVFAPPSDTEEDAPTTPTAAQVNSWIQCYLITHPHLDHINGLVLSAGSAKGPSKPVRGTQETLEVIADVFAGKLWPALASWTETPNAAYHLSPLLLDDDYVPVTDSISVRTFPLSHGTPPDAPTYASSAFALRHIPSSRELLFLGDVEPDAVATEPQNSALWRAAAPKIPHALSAVFIECSWPEGRADALLYGHLSPAHLADELAVLAREVVAARERAQADGGADQPRKRRRKGVSDPEVDVRGALAGLRVFITHCKDDLQGVYDRPIHEVIAGQVRELVEERELGAQIVAVEQGMLICASP</sequence>
<dbReference type="CDD" id="cd07735">
    <property type="entry name" value="class_II_PDE_MBL-fold"/>
    <property type="match status" value="1"/>
</dbReference>
<dbReference type="Pfam" id="PF02112">
    <property type="entry name" value="PDEase_II"/>
    <property type="match status" value="1"/>
</dbReference>
<dbReference type="PANTHER" id="PTHR28283:SF1">
    <property type="entry name" value="3',5'-CYCLIC-NUCLEOTIDE PHOSPHODIESTERASE 1"/>
    <property type="match status" value="1"/>
</dbReference>
<dbReference type="Gene3D" id="3.60.15.10">
    <property type="entry name" value="Ribonuclease Z/Hydroxyacylglutathione hydrolase-like"/>
    <property type="match status" value="1"/>
</dbReference>
<dbReference type="GO" id="GO:0006198">
    <property type="term" value="P:cAMP catabolic process"/>
    <property type="evidence" value="ECO:0007669"/>
    <property type="project" value="InterPro"/>
</dbReference>
<reference evidence="2 3" key="1">
    <citation type="submission" date="2016-10" db="EMBL/GenBank/DDBJ databases">
        <title>Genome sequence of the basidiomycete white-rot fungus Trametes pubescens.</title>
        <authorList>
            <person name="Makela M.R."/>
            <person name="Granchi Z."/>
            <person name="Peng M."/>
            <person name="De Vries R.P."/>
            <person name="Grigoriev I."/>
            <person name="Riley R."/>
            <person name="Hilden K."/>
        </authorList>
    </citation>
    <scope>NUCLEOTIDE SEQUENCE [LARGE SCALE GENOMIC DNA]</scope>
    <source>
        <strain evidence="2 3">FBCC735</strain>
    </source>
</reference>